<name>A0A7K3LIM4_9ACTN</name>
<proteinExistence type="predicted"/>
<evidence type="ECO:0000256" key="1">
    <source>
        <dbReference type="SAM" id="Phobius"/>
    </source>
</evidence>
<keyword evidence="1" id="KW-0812">Transmembrane</keyword>
<feature type="transmembrane region" description="Helical" evidence="1">
    <location>
        <begin position="134"/>
        <end position="154"/>
    </location>
</feature>
<dbReference type="RefSeq" id="WP_059039132.1">
    <property type="nucleotide sequence ID" value="NZ_JAADZU010000002.1"/>
</dbReference>
<dbReference type="InterPro" id="IPR021517">
    <property type="entry name" value="DUF3180"/>
</dbReference>
<organism evidence="2 3">
    <name type="scientific">Gordonia desulfuricans</name>
    <dbReference type="NCBI Taxonomy" id="89051"/>
    <lineage>
        <taxon>Bacteria</taxon>
        <taxon>Bacillati</taxon>
        <taxon>Actinomycetota</taxon>
        <taxon>Actinomycetes</taxon>
        <taxon>Mycobacteriales</taxon>
        <taxon>Gordoniaceae</taxon>
        <taxon>Gordonia</taxon>
    </lineage>
</organism>
<accession>A0A7K3LIM4</accession>
<reference evidence="2 3" key="1">
    <citation type="submission" date="2020-01" db="EMBL/GenBank/DDBJ databases">
        <title>Investigation of new actinobacteria for the biodesulphurisation of diesel fuel.</title>
        <authorList>
            <person name="Athi Narayanan S.M."/>
        </authorList>
    </citation>
    <scope>NUCLEOTIDE SEQUENCE [LARGE SCALE GENOMIC DNA]</scope>
    <source>
        <strain evidence="2 3">213E</strain>
    </source>
</reference>
<dbReference type="AlphaFoldDB" id="A0A7K3LIM4"/>
<evidence type="ECO:0000313" key="3">
    <source>
        <dbReference type="Proteomes" id="UP000466307"/>
    </source>
</evidence>
<feature type="transmembrane region" description="Helical" evidence="1">
    <location>
        <begin position="93"/>
        <end position="122"/>
    </location>
</feature>
<evidence type="ECO:0000313" key="2">
    <source>
        <dbReference type="EMBL" id="NDK88116.1"/>
    </source>
</evidence>
<gene>
    <name evidence="2" type="ORF">GYA93_00750</name>
</gene>
<keyword evidence="3" id="KW-1185">Reference proteome</keyword>
<protein>
    <submittedName>
        <fullName evidence="2">DUF3180 domain-containing protein</fullName>
    </submittedName>
</protein>
<sequence length="180" mass="18702">MSTPRRNPQGDDEQSGLGPTKPFDLAVIAVIVGVTAWILVRYNYSSLPPLPTLAGIVLYILAVIEAVTGFVVRARVEGRQVGRARGQLHPLTAARVVALAKASAILGAIATGLWAGLLVFLLTRHGVTAAEHDTPAAIIGLIGGVLLTAAALWLEFCCRTPDDPTENSVDGASNGHPGPA</sequence>
<feature type="transmembrane region" description="Helical" evidence="1">
    <location>
        <begin position="23"/>
        <end position="40"/>
    </location>
</feature>
<dbReference type="EMBL" id="JAADZU010000002">
    <property type="protein sequence ID" value="NDK88116.1"/>
    <property type="molecule type" value="Genomic_DNA"/>
</dbReference>
<dbReference type="Proteomes" id="UP000466307">
    <property type="component" value="Unassembled WGS sequence"/>
</dbReference>
<keyword evidence="1" id="KW-0472">Membrane</keyword>
<keyword evidence="1" id="KW-1133">Transmembrane helix</keyword>
<feature type="transmembrane region" description="Helical" evidence="1">
    <location>
        <begin position="52"/>
        <end position="72"/>
    </location>
</feature>
<dbReference type="Pfam" id="PF11377">
    <property type="entry name" value="DUF3180"/>
    <property type="match status" value="1"/>
</dbReference>
<comment type="caution">
    <text evidence="2">The sequence shown here is derived from an EMBL/GenBank/DDBJ whole genome shotgun (WGS) entry which is preliminary data.</text>
</comment>